<reference evidence="2 5" key="3">
    <citation type="submission" date="2018-09" db="EMBL/GenBank/DDBJ databases">
        <title>Draft genome sequences of Legionella taurinensis isolated from water samples.</title>
        <authorList>
            <person name="Chakeri A."/>
            <person name="Allerberger F."/>
            <person name="Kundi M."/>
            <person name="Ruppitsch W."/>
            <person name="Schmid D."/>
        </authorList>
    </citation>
    <scope>NUCLEOTIDE SEQUENCE [LARGE SCALE GENOMIC DNA]</scope>
    <source>
        <strain evidence="2 5">4570-18-6</strain>
    </source>
</reference>
<evidence type="ECO:0000313" key="2">
    <source>
        <dbReference type="EMBL" id="RJT45953.1"/>
    </source>
</evidence>
<reference evidence="3 6" key="2">
    <citation type="submission" date="2018-04" db="EMBL/GenBank/DDBJ databases">
        <title>Whole genome sequence comparison of clinical and drinking water Legionella pneumophila isolates.</title>
        <authorList>
            <person name="Garner E."/>
        </authorList>
    </citation>
    <scope>NUCLEOTIDE SEQUENCE [LARGE SCALE GENOMIC DNA]</scope>
    <source>
        <strain evidence="3 6">WH02</strain>
    </source>
</reference>
<dbReference type="EMBL" id="QCXM01000002">
    <property type="protein sequence ID" value="PUT48883.1"/>
    <property type="molecule type" value="Genomic_DNA"/>
</dbReference>
<protein>
    <submittedName>
        <fullName evidence="2">Uncharacterized protein</fullName>
    </submittedName>
</protein>
<gene>
    <name evidence="2" type="ORF">D6J04_10175</name>
    <name evidence="1" type="ORF">DB745_02365</name>
    <name evidence="3" type="ORF">DIZ81_02360</name>
</gene>
<evidence type="ECO:0000313" key="6">
    <source>
        <dbReference type="Proteomes" id="UP000306421"/>
    </source>
</evidence>
<dbReference type="EMBL" id="QZWB01000010">
    <property type="protein sequence ID" value="RJT45953.1"/>
    <property type="molecule type" value="Genomic_DNA"/>
</dbReference>
<dbReference type="AlphaFoldDB" id="A0A3A5L330"/>
<evidence type="ECO:0000313" key="1">
    <source>
        <dbReference type="EMBL" id="PUT48883.1"/>
    </source>
</evidence>
<dbReference type="OrthoDB" id="5650166at2"/>
<comment type="caution">
    <text evidence="2">The sequence shown here is derived from an EMBL/GenBank/DDBJ whole genome shotgun (WGS) entry which is preliminary data.</text>
</comment>
<name>A0A3A5L330_9GAMM</name>
<dbReference type="EMBL" id="QFGG01000002">
    <property type="protein sequence ID" value="TID45647.1"/>
    <property type="molecule type" value="Genomic_DNA"/>
</dbReference>
<sequence>MPNDQQTTLTTIISALKQLRPQIMLFKESMQDFKKQLETVSEEDELTTLVQGIDQREKELNQLLQKAASGMDKTLFDAICQQCESDSELTEIMAVFHADNSLANLITTTRERLGEQTLYAKLSGDELQMAKDFMQRLKQLSSVAQLLDAQKELFRQRLKEAEDTQTVDEIENDILAQHEGITKVYNAIIFYPDNERVAQALVEYFETNPQRLALVQAFHFYDSLIQDLADAKTRLKRA</sequence>
<dbReference type="Proteomes" id="UP000306421">
    <property type="component" value="Unassembled WGS sequence"/>
</dbReference>
<evidence type="ECO:0000313" key="3">
    <source>
        <dbReference type="EMBL" id="TID45647.1"/>
    </source>
</evidence>
<keyword evidence="4" id="KW-1185">Reference proteome</keyword>
<dbReference type="Proteomes" id="UP000251035">
    <property type="component" value="Unassembled WGS sequence"/>
</dbReference>
<evidence type="ECO:0000313" key="4">
    <source>
        <dbReference type="Proteomes" id="UP000251035"/>
    </source>
</evidence>
<organism evidence="2 5">
    <name type="scientific">Legionella taurinensis</name>
    <dbReference type="NCBI Taxonomy" id="70611"/>
    <lineage>
        <taxon>Bacteria</taxon>
        <taxon>Pseudomonadati</taxon>
        <taxon>Pseudomonadota</taxon>
        <taxon>Gammaproteobacteria</taxon>
        <taxon>Legionellales</taxon>
        <taxon>Legionellaceae</taxon>
        <taxon>Legionella</taxon>
    </lineage>
</organism>
<accession>A0A3A5L330</accession>
<evidence type="ECO:0000313" key="5">
    <source>
        <dbReference type="Proteomes" id="UP000270757"/>
    </source>
</evidence>
<dbReference type="Proteomes" id="UP000270757">
    <property type="component" value="Unassembled WGS sequence"/>
</dbReference>
<reference evidence="1 4" key="1">
    <citation type="submission" date="2018-04" db="EMBL/GenBank/DDBJ databases">
        <title>Whole genome sequence comparison of clinical and drinking water Legionella pneumophila isolates associated with the Flint Water Crisis.</title>
        <authorList>
            <person name="Garner E."/>
            <person name="Brown C."/>
            <person name="Schwake O."/>
            <person name="Coil D."/>
            <person name="Jospin G."/>
            <person name="Eisen J."/>
            <person name="Edwards M."/>
            <person name="Pruden A."/>
        </authorList>
    </citation>
    <scope>NUCLEOTIDE SEQUENCE [LARGE SCALE GENOMIC DNA]</scope>
    <source>
        <strain evidence="1 4">Genessee03</strain>
    </source>
</reference>
<dbReference type="RefSeq" id="WP_108290944.1">
    <property type="nucleotide sequence ID" value="NZ_QFGL01000002.1"/>
</dbReference>
<proteinExistence type="predicted"/>